<evidence type="ECO:0000256" key="1">
    <source>
        <dbReference type="SAM" id="MobiDB-lite"/>
    </source>
</evidence>
<proteinExistence type="predicted"/>
<keyword evidence="3" id="KW-1185">Reference proteome</keyword>
<organism evidence="2 3">
    <name type="scientific">Lithospermum erythrorhizon</name>
    <name type="common">Purple gromwell</name>
    <name type="synonym">Lithospermum officinale var. erythrorhizon</name>
    <dbReference type="NCBI Taxonomy" id="34254"/>
    <lineage>
        <taxon>Eukaryota</taxon>
        <taxon>Viridiplantae</taxon>
        <taxon>Streptophyta</taxon>
        <taxon>Embryophyta</taxon>
        <taxon>Tracheophyta</taxon>
        <taxon>Spermatophyta</taxon>
        <taxon>Magnoliopsida</taxon>
        <taxon>eudicotyledons</taxon>
        <taxon>Gunneridae</taxon>
        <taxon>Pentapetalae</taxon>
        <taxon>asterids</taxon>
        <taxon>lamiids</taxon>
        <taxon>Boraginales</taxon>
        <taxon>Boraginaceae</taxon>
        <taxon>Boraginoideae</taxon>
        <taxon>Lithospermeae</taxon>
        <taxon>Lithospermum</taxon>
    </lineage>
</organism>
<dbReference type="AlphaFoldDB" id="A0AAV3RQP3"/>
<name>A0AAV3RQP3_LITER</name>
<comment type="caution">
    <text evidence="2">The sequence shown here is derived from an EMBL/GenBank/DDBJ whole genome shotgun (WGS) entry which is preliminary data.</text>
</comment>
<accession>A0AAV3RQP3</accession>
<gene>
    <name evidence="2" type="ORF">LIER_29621</name>
</gene>
<evidence type="ECO:0000313" key="2">
    <source>
        <dbReference type="EMBL" id="GAA0176867.1"/>
    </source>
</evidence>
<protein>
    <submittedName>
        <fullName evidence="2">Uncharacterized protein</fullName>
    </submittedName>
</protein>
<feature type="region of interest" description="Disordered" evidence="1">
    <location>
        <begin position="202"/>
        <end position="251"/>
    </location>
</feature>
<feature type="compositionally biased region" description="Polar residues" evidence="1">
    <location>
        <begin position="237"/>
        <end position="246"/>
    </location>
</feature>
<dbReference type="EMBL" id="BAABME010010258">
    <property type="protein sequence ID" value="GAA0176867.1"/>
    <property type="molecule type" value="Genomic_DNA"/>
</dbReference>
<sequence length="293" mass="31176">MSMAGICPGQLTPNCTLKDVFLYIGGEIEDGRFPCAFSSKVDPETWRPYIFFVSGKGLSPGIPSRFTSQPKSKAGLSPGFDVDLGDLEALRATFMCMTLPLLAPTSVRSVVVSSSSKEDEVVSPLLRRIRHPVGESPVLGPSEAALEPLGAGNNTSPGSRGNLSASPWAKGSWGGRLSESFCCHFNFSSRLGAASYEAVPISTGRTPDPHEEGGTPLANPWPVQSQRRSEKAPLPQSLISPASDSMVSKRPPAGLSQEELISSFSALGDKVRPPRLPLTPTAFFSNHPHFAVL</sequence>
<feature type="region of interest" description="Disordered" evidence="1">
    <location>
        <begin position="133"/>
        <end position="169"/>
    </location>
</feature>
<reference evidence="2 3" key="1">
    <citation type="submission" date="2024-01" db="EMBL/GenBank/DDBJ databases">
        <title>The complete chloroplast genome sequence of Lithospermum erythrorhizon: insights into the phylogenetic relationship among Boraginaceae species and the maternal lineages of purple gromwells.</title>
        <authorList>
            <person name="Okada T."/>
            <person name="Watanabe K."/>
        </authorList>
    </citation>
    <scope>NUCLEOTIDE SEQUENCE [LARGE SCALE GENOMIC DNA]</scope>
</reference>
<evidence type="ECO:0000313" key="3">
    <source>
        <dbReference type="Proteomes" id="UP001454036"/>
    </source>
</evidence>
<feature type="compositionally biased region" description="Polar residues" evidence="1">
    <location>
        <begin position="152"/>
        <end position="165"/>
    </location>
</feature>
<dbReference type="Proteomes" id="UP001454036">
    <property type="component" value="Unassembled WGS sequence"/>
</dbReference>